<evidence type="ECO:0000313" key="3">
    <source>
        <dbReference type="Proteomes" id="UP001046870"/>
    </source>
</evidence>
<dbReference type="AlphaFoldDB" id="A0A9D3PTG0"/>
<accession>A0A9D3PTG0</accession>
<keyword evidence="1" id="KW-1133">Transmembrane helix</keyword>
<name>A0A9D3PTG0_MEGAT</name>
<organism evidence="2 3">
    <name type="scientific">Megalops atlanticus</name>
    <name type="common">Tarpon</name>
    <name type="synonym">Clupea gigantea</name>
    <dbReference type="NCBI Taxonomy" id="7932"/>
    <lineage>
        <taxon>Eukaryota</taxon>
        <taxon>Metazoa</taxon>
        <taxon>Chordata</taxon>
        <taxon>Craniata</taxon>
        <taxon>Vertebrata</taxon>
        <taxon>Euteleostomi</taxon>
        <taxon>Actinopterygii</taxon>
        <taxon>Neopterygii</taxon>
        <taxon>Teleostei</taxon>
        <taxon>Elopiformes</taxon>
        <taxon>Megalopidae</taxon>
        <taxon>Megalops</taxon>
    </lineage>
</organism>
<sequence length="127" mass="14012">MSRETRDHGTSSDFKEGRSVGNKQCPVALYRYLAFRLHSWPLQNAPSAPFLSHCESAQSDDPAEITFASTSHHVSPSTVCCQESCSHKILFIGLVLLFIITTGYDLMSISIKEEGGENQQHISLAVL</sequence>
<comment type="caution">
    <text evidence="2">The sequence shown here is derived from an EMBL/GenBank/DDBJ whole genome shotgun (WGS) entry which is preliminary data.</text>
</comment>
<keyword evidence="1" id="KW-0812">Transmembrane</keyword>
<evidence type="ECO:0000313" key="2">
    <source>
        <dbReference type="EMBL" id="KAG7465163.1"/>
    </source>
</evidence>
<evidence type="ECO:0000256" key="1">
    <source>
        <dbReference type="SAM" id="Phobius"/>
    </source>
</evidence>
<dbReference type="EMBL" id="JAFDVH010000014">
    <property type="protein sequence ID" value="KAG7465163.1"/>
    <property type="molecule type" value="Genomic_DNA"/>
</dbReference>
<reference evidence="2" key="1">
    <citation type="submission" date="2021-01" db="EMBL/GenBank/DDBJ databases">
        <authorList>
            <person name="Zahm M."/>
            <person name="Roques C."/>
            <person name="Cabau C."/>
            <person name="Klopp C."/>
            <person name="Donnadieu C."/>
            <person name="Jouanno E."/>
            <person name="Lampietro C."/>
            <person name="Louis A."/>
            <person name="Herpin A."/>
            <person name="Echchiki A."/>
            <person name="Berthelot C."/>
            <person name="Parey E."/>
            <person name="Roest-Crollius H."/>
            <person name="Braasch I."/>
            <person name="Postlethwait J."/>
            <person name="Bobe J."/>
            <person name="Montfort J."/>
            <person name="Bouchez O."/>
            <person name="Begum T."/>
            <person name="Mejri S."/>
            <person name="Adams A."/>
            <person name="Chen W.-J."/>
            <person name="Guiguen Y."/>
        </authorList>
    </citation>
    <scope>NUCLEOTIDE SEQUENCE</scope>
    <source>
        <strain evidence="2">YG-15Mar2019-1</strain>
        <tissue evidence="2">Brain</tissue>
    </source>
</reference>
<protein>
    <submittedName>
        <fullName evidence="2">Uncharacterized protein</fullName>
    </submittedName>
</protein>
<proteinExistence type="predicted"/>
<keyword evidence="1" id="KW-0472">Membrane</keyword>
<dbReference type="Proteomes" id="UP001046870">
    <property type="component" value="Chromosome 14"/>
</dbReference>
<keyword evidence="3" id="KW-1185">Reference proteome</keyword>
<gene>
    <name evidence="2" type="ORF">MATL_G00173360</name>
</gene>
<feature type="transmembrane region" description="Helical" evidence="1">
    <location>
        <begin position="89"/>
        <end position="107"/>
    </location>
</feature>